<dbReference type="SUPFAM" id="SSF48264">
    <property type="entry name" value="Cytochrome P450"/>
    <property type="match status" value="1"/>
</dbReference>
<comment type="caution">
    <text evidence="1">The sequence shown here is derived from an EMBL/GenBank/DDBJ whole genome shotgun (WGS) entry which is preliminary data.</text>
</comment>
<accession>A0A4Z1HMH0</accession>
<gene>
    <name evidence="1" type="ORF">BELL_1846g00020</name>
</gene>
<reference evidence="1 2" key="1">
    <citation type="submission" date="2017-12" db="EMBL/GenBank/DDBJ databases">
        <title>Comparative genomics of Botrytis spp.</title>
        <authorList>
            <person name="Valero-Jimenez C.A."/>
            <person name="Tapia P."/>
            <person name="Veloso J."/>
            <person name="Silva-Moreno E."/>
            <person name="Staats M."/>
            <person name="Valdes J.H."/>
            <person name="Van Kan J.A.L."/>
        </authorList>
    </citation>
    <scope>NUCLEOTIDE SEQUENCE [LARGE SCALE GENOMIC DNA]</scope>
    <source>
        <strain evidence="1 2">Be9601</strain>
    </source>
</reference>
<protein>
    <submittedName>
        <fullName evidence="1">Uncharacterized protein</fullName>
    </submittedName>
</protein>
<name>A0A4Z1HMH0_9HELO</name>
<dbReference type="Gene3D" id="1.10.630.10">
    <property type="entry name" value="Cytochrome P450"/>
    <property type="match status" value="1"/>
</dbReference>
<proteinExistence type="predicted"/>
<dbReference type="Proteomes" id="UP000297229">
    <property type="component" value="Unassembled WGS sequence"/>
</dbReference>
<evidence type="ECO:0000313" key="2">
    <source>
        <dbReference type="Proteomes" id="UP000297229"/>
    </source>
</evidence>
<keyword evidence="2" id="KW-1185">Reference proteome</keyword>
<sequence>MFWTADPESINQILSQGARFVKPVELFGFFDIYGPNMQTAMNDDWRFNREMVAPAIGSHANIKMWQASPFEMKKFTDLLSFFDIELTFEYFKEGSTGSEQVERAGFVAAMLTTIDKMGIIDNIPSKIRGKSS</sequence>
<dbReference type="GO" id="GO:0016705">
    <property type="term" value="F:oxidoreductase activity, acting on paired donors, with incorporation or reduction of molecular oxygen"/>
    <property type="evidence" value="ECO:0007669"/>
    <property type="project" value="InterPro"/>
</dbReference>
<dbReference type="EMBL" id="PQXM01001844">
    <property type="protein sequence ID" value="TGO50074.1"/>
    <property type="molecule type" value="Genomic_DNA"/>
</dbReference>
<dbReference type="InterPro" id="IPR036396">
    <property type="entry name" value="Cyt_P450_sf"/>
</dbReference>
<dbReference type="GO" id="GO:0020037">
    <property type="term" value="F:heme binding"/>
    <property type="evidence" value="ECO:0007669"/>
    <property type="project" value="InterPro"/>
</dbReference>
<dbReference type="AlphaFoldDB" id="A0A4Z1HMH0"/>
<organism evidence="1 2">
    <name type="scientific">Botrytis elliptica</name>
    <dbReference type="NCBI Taxonomy" id="278938"/>
    <lineage>
        <taxon>Eukaryota</taxon>
        <taxon>Fungi</taxon>
        <taxon>Dikarya</taxon>
        <taxon>Ascomycota</taxon>
        <taxon>Pezizomycotina</taxon>
        <taxon>Leotiomycetes</taxon>
        <taxon>Helotiales</taxon>
        <taxon>Sclerotiniaceae</taxon>
        <taxon>Botrytis</taxon>
    </lineage>
</organism>
<dbReference type="GO" id="GO:0004497">
    <property type="term" value="F:monooxygenase activity"/>
    <property type="evidence" value="ECO:0007669"/>
    <property type="project" value="InterPro"/>
</dbReference>
<evidence type="ECO:0000313" key="1">
    <source>
        <dbReference type="EMBL" id="TGO50074.1"/>
    </source>
</evidence>
<dbReference type="GO" id="GO:0005506">
    <property type="term" value="F:iron ion binding"/>
    <property type="evidence" value="ECO:0007669"/>
    <property type="project" value="InterPro"/>
</dbReference>